<evidence type="ECO:0000259" key="7">
    <source>
        <dbReference type="PROSITE" id="PS51194"/>
    </source>
</evidence>
<evidence type="ECO:0000259" key="6">
    <source>
        <dbReference type="PROSITE" id="PS51192"/>
    </source>
</evidence>
<dbReference type="PROSITE" id="PS51194">
    <property type="entry name" value="HELICASE_CTER"/>
    <property type="match status" value="1"/>
</dbReference>
<dbReference type="InterPro" id="IPR011545">
    <property type="entry name" value="DEAD/DEAH_box_helicase_dom"/>
</dbReference>
<dbReference type="Gene3D" id="3.40.50.300">
    <property type="entry name" value="P-loop containing nucleotide triphosphate hydrolases"/>
    <property type="match status" value="2"/>
</dbReference>
<dbReference type="InterPro" id="IPR000629">
    <property type="entry name" value="RNA-helicase_DEAD-box_CS"/>
</dbReference>
<dbReference type="SUPFAM" id="SSF52540">
    <property type="entry name" value="P-loop containing nucleoside triphosphate hydrolases"/>
    <property type="match status" value="1"/>
</dbReference>
<dbReference type="InterPro" id="IPR027417">
    <property type="entry name" value="P-loop_NTPase"/>
</dbReference>
<dbReference type="WBParaSite" id="ACRNAN_Path_639.g2372.t1">
    <property type="protein sequence ID" value="ACRNAN_Path_639.g2372.t1"/>
    <property type="gene ID" value="ACRNAN_Path_639.g2372"/>
</dbReference>
<dbReference type="Pfam" id="PF00270">
    <property type="entry name" value="DEAD"/>
    <property type="match status" value="1"/>
</dbReference>
<reference evidence="9" key="1">
    <citation type="submission" date="2022-11" db="UniProtKB">
        <authorList>
            <consortium name="WormBaseParasite"/>
        </authorList>
    </citation>
    <scope>IDENTIFICATION</scope>
</reference>
<keyword evidence="5" id="KW-0067">ATP-binding</keyword>
<evidence type="ECO:0000256" key="1">
    <source>
        <dbReference type="ARBA" id="ARBA00012552"/>
    </source>
</evidence>
<feature type="domain" description="Helicase ATP-binding" evidence="6">
    <location>
        <begin position="1"/>
        <end position="74"/>
    </location>
</feature>
<evidence type="ECO:0000256" key="3">
    <source>
        <dbReference type="ARBA" id="ARBA00022801"/>
    </source>
</evidence>
<evidence type="ECO:0000256" key="2">
    <source>
        <dbReference type="ARBA" id="ARBA00022741"/>
    </source>
</evidence>
<protein>
    <recommendedName>
        <fullName evidence="1">RNA helicase</fullName>
        <ecNumber evidence="1">3.6.4.13</ecNumber>
    </recommendedName>
</protein>
<dbReference type="GO" id="GO:0003724">
    <property type="term" value="F:RNA helicase activity"/>
    <property type="evidence" value="ECO:0007669"/>
    <property type="project" value="UniProtKB-EC"/>
</dbReference>
<keyword evidence="2" id="KW-0547">Nucleotide-binding</keyword>
<organism evidence="8 9">
    <name type="scientific">Acrobeloides nanus</name>
    <dbReference type="NCBI Taxonomy" id="290746"/>
    <lineage>
        <taxon>Eukaryota</taxon>
        <taxon>Metazoa</taxon>
        <taxon>Ecdysozoa</taxon>
        <taxon>Nematoda</taxon>
        <taxon>Chromadorea</taxon>
        <taxon>Rhabditida</taxon>
        <taxon>Tylenchina</taxon>
        <taxon>Cephalobomorpha</taxon>
        <taxon>Cephaloboidea</taxon>
        <taxon>Cephalobidae</taxon>
        <taxon>Acrobeloides</taxon>
    </lineage>
</organism>
<dbReference type="SMART" id="SM00490">
    <property type="entry name" value="HELICc"/>
    <property type="match status" value="1"/>
</dbReference>
<evidence type="ECO:0000313" key="9">
    <source>
        <dbReference type="WBParaSite" id="ACRNAN_Path_639.g2372.t1"/>
    </source>
</evidence>
<dbReference type="GO" id="GO:0043186">
    <property type="term" value="C:P granule"/>
    <property type="evidence" value="ECO:0007669"/>
    <property type="project" value="UniProtKB-ARBA"/>
</dbReference>
<dbReference type="InterPro" id="IPR014001">
    <property type="entry name" value="Helicase_ATP-bd"/>
</dbReference>
<dbReference type="GO" id="GO:0003676">
    <property type="term" value="F:nucleic acid binding"/>
    <property type="evidence" value="ECO:0007669"/>
    <property type="project" value="InterPro"/>
</dbReference>
<dbReference type="AlphaFoldDB" id="A0A914C968"/>
<dbReference type="PROSITE" id="PS51192">
    <property type="entry name" value="HELICASE_ATP_BIND_1"/>
    <property type="match status" value="1"/>
</dbReference>
<sequence>MGLIKDGTINIGKVIYFVLDEADKLINTTEDFLVHVKYLKENMNPKHRTLMFSATFDDQAQETAHSLLRKDYYIVKVGEVNNPVESVAHNFIEVQQHKKIDKLIEILQASGNPFRDGNKIKYKVPKTVVFVNTKKASDKVAIALTLKGGIKAWSMNGDRPQALREEALNAFLTDDNSNVLVSTALLARGHNIKNLFHVINYDLPTNIAEYVHRVGRTGRKGNKGNATSFFNPDSPYDNQLAAEIVGMMYKVNQEPPDFLVELVESQNLNRETLLAMFGDPERFSLDMESAWNQDF</sequence>
<dbReference type="Pfam" id="PF00271">
    <property type="entry name" value="Helicase_C"/>
    <property type="match status" value="1"/>
</dbReference>
<evidence type="ECO:0000256" key="5">
    <source>
        <dbReference type="ARBA" id="ARBA00022840"/>
    </source>
</evidence>
<proteinExistence type="predicted"/>
<keyword evidence="3" id="KW-0378">Hydrolase</keyword>
<feature type="domain" description="Helicase C-terminal" evidence="7">
    <location>
        <begin position="99"/>
        <end position="264"/>
    </location>
</feature>
<evidence type="ECO:0000313" key="8">
    <source>
        <dbReference type="Proteomes" id="UP000887540"/>
    </source>
</evidence>
<dbReference type="PANTHER" id="PTHR47958">
    <property type="entry name" value="ATP-DEPENDENT RNA HELICASE DBP3"/>
    <property type="match status" value="1"/>
</dbReference>
<keyword evidence="4" id="KW-0347">Helicase</keyword>
<dbReference type="PROSITE" id="PS00039">
    <property type="entry name" value="DEAD_ATP_HELICASE"/>
    <property type="match status" value="1"/>
</dbReference>
<dbReference type="GO" id="GO:0005524">
    <property type="term" value="F:ATP binding"/>
    <property type="evidence" value="ECO:0007669"/>
    <property type="project" value="UniProtKB-KW"/>
</dbReference>
<name>A0A914C968_9BILA</name>
<evidence type="ECO:0000256" key="4">
    <source>
        <dbReference type="ARBA" id="ARBA00022806"/>
    </source>
</evidence>
<dbReference type="Proteomes" id="UP000887540">
    <property type="component" value="Unplaced"/>
</dbReference>
<dbReference type="GO" id="GO:0016787">
    <property type="term" value="F:hydrolase activity"/>
    <property type="evidence" value="ECO:0007669"/>
    <property type="project" value="UniProtKB-KW"/>
</dbReference>
<dbReference type="EC" id="3.6.4.13" evidence="1"/>
<dbReference type="CDD" id="cd18787">
    <property type="entry name" value="SF2_C_DEAD"/>
    <property type="match status" value="1"/>
</dbReference>
<accession>A0A914C968</accession>
<dbReference type="InterPro" id="IPR001650">
    <property type="entry name" value="Helicase_C-like"/>
</dbReference>
<keyword evidence="8" id="KW-1185">Reference proteome</keyword>